<protein>
    <submittedName>
        <fullName evidence="1">Uncharacterized protein</fullName>
    </submittedName>
</protein>
<organism evidence="1 2">
    <name type="scientific">Mytilus edulis</name>
    <name type="common">Blue mussel</name>
    <dbReference type="NCBI Taxonomy" id="6550"/>
    <lineage>
        <taxon>Eukaryota</taxon>
        <taxon>Metazoa</taxon>
        <taxon>Spiralia</taxon>
        <taxon>Lophotrochozoa</taxon>
        <taxon>Mollusca</taxon>
        <taxon>Bivalvia</taxon>
        <taxon>Autobranchia</taxon>
        <taxon>Pteriomorphia</taxon>
        <taxon>Mytilida</taxon>
        <taxon>Mytiloidea</taxon>
        <taxon>Mytilidae</taxon>
        <taxon>Mytilinae</taxon>
        <taxon>Mytilus</taxon>
    </lineage>
</organism>
<name>A0A8S3SEN9_MYTED</name>
<evidence type="ECO:0000313" key="1">
    <source>
        <dbReference type="EMBL" id="CAG2216501.1"/>
    </source>
</evidence>
<dbReference type="OrthoDB" id="10604360at2759"/>
<dbReference type="EMBL" id="CAJPWZ010001484">
    <property type="protein sequence ID" value="CAG2216501.1"/>
    <property type="molecule type" value="Genomic_DNA"/>
</dbReference>
<gene>
    <name evidence="1" type="ORF">MEDL_30262</name>
</gene>
<evidence type="ECO:0000313" key="2">
    <source>
        <dbReference type="Proteomes" id="UP000683360"/>
    </source>
</evidence>
<accession>A0A8S3SEN9</accession>
<comment type="caution">
    <text evidence="1">The sequence shown here is derived from an EMBL/GenBank/DDBJ whole genome shotgun (WGS) entry which is preliminary data.</text>
</comment>
<sequence>MELSKWQGQKPDRPHNCKWEMEKVSDVGVKRGADCGKLNKEVKKQDREDKLQYIEGLENEAEEACKRELSTVYKITKQLYWKSNNNDIPVLRNNGEREIERQGDKNKQTWRRTIDSEMRFMGMTWGKAERNTQYRQHWRVLVVTSSASSHVED</sequence>
<reference evidence="1" key="1">
    <citation type="submission" date="2021-03" db="EMBL/GenBank/DDBJ databases">
        <authorList>
            <person name="Bekaert M."/>
        </authorList>
    </citation>
    <scope>NUCLEOTIDE SEQUENCE</scope>
</reference>
<dbReference type="Proteomes" id="UP000683360">
    <property type="component" value="Unassembled WGS sequence"/>
</dbReference>
<proteinExistence type="predicted"/>
<keyword evidence="2" id="KW-1185">Reference proteome</keyword>
<dbReference type="AlphaFoldDB" id="A0A8S3SEN9"/>